<reference evidence="1" key="1">
    <citation type="submission" date="2020-05" db="UniProtKB">
        <authorList>
            <consortium name="EnsemblMetazoa"/>
        </authorList>
    </citation>
    <scope>IDENTIFICATION</scope>
    <source>
        <strain evidence="1">Yale</strain>
    </source>
</reference>
<accession>A0A1B0FGF8</accession>
<proteinExistence type="predicted"/>
<evidence type="ECO:0000313" key="2">
    <source>
        <dbReference type="Proteomes" id="UP000092444"/>
    </source>
</evidence>
<sequence length="65" mass="7714">YNARQLLKLRVFVHTPYRWHVWFSDQKFTAATLASGLRVCVCMHLFDTLHAIMVPMKSNDMIYLK</sequence>
<dbReference type="Proteomes" id="UP000092444">
    <property type="component" value="Unassembled WGS sequence"/>
</dbReference>
<evidence type="ECO:0000313" key="1">
    <source>
        <dbReference type="EnsemblMetazoa" id="GMOY002838-PA"/>
    </source>
</evidence>
<dbReference type="EnsemblMetazoa" id="GMOY002838-RA">
    <property type="protein sequence ID" value="GMOY002838-PA"/>
    <property type="gene ID" value="GMOY002838"/>
</dbReference>
<organism evidence="1 2">
    <name type="scientific">Glossina morsitans morsitans</name>
    <name type="common">Savannah tsetse fly</name>
    <dbReference type="NCBI Taxonomy" id="37546"/>
    <lineage>
        <taxon>Eukaryota</taxon>
        <taxon>Metazoa</taxon>
        <taxon>Ecdysozoa</taxon>
        <taxon>Arthropoda</taxon>
        <taxon>Hexapoda</taxon>
        <taxon>Insecta</taxon>
        <taxon>Pterygota</taxon>
        <taxon>Neoptera</taxon>
        <taxon>Endopterygota</taxon>
        <taxon>Diptera</taxon>
        <taxon>Brachycera</taxon>
        <taxon>Muscomorpha</taxon>
        <taxon>Hippoboscoidea</taxon>
        <taxon>Glossinidae</taxon>
        <taxon>Glossina</taxon>
    </lineage>
</organism>
<dbReference type="EMBL" id="CCAG010008479">
    <property type="status" value="NOT_ANNOTATED_CDS"/>
    <property type="molecule type" value="Genomic_DNA"/>
</dbReference>
<protein>
    <submittedName>
        <fullName evidence="1">Uncharacterized protein</fullName>
    </submittedName>
</protein>
<keyword evidence="2" id="KW-1185">Reference proteome</keyword>
<dbReference type="EMBL" id="CCAG010008480">
    <property type="status" value="NOT_ANNOTATED_CDS"/>
    <property type="molecule type" value="Genomic_DNA"/>
</dbReference>
<name>A0A1B0FGF8_GLOMM</name>
<dbReference type="VEuPathDB" id="VectorBase:GMOY002838"/>
<dbReference type="AlphaFoldDB" id="A0A1B0FGF8"/>